<reference evidence="6" key="1">
    <citation type="submission" date="2022-11" db="UniProtKB">
        <authorList>
            <consortium name="WormBaseParasite"/>
        </authorList>
    </citation>
    <scope>IDENTIFICATION</scope>
</reference>
<evidence type="ECO:0000313" key="6">
    <source>
        <dbReference type="WBParaSite" id="jg21480"/>
    </source>
</evidence>
<comment type="function">
    <text evidence="4">Involved in nonsense-mediated decay (NMD) of mRNAs containing premature stop codons.</text>
</comment>
<evidence type="ECO:0000313" key="5">
    <source>
        <dbReference type="Proteomes" id="UP000887574"/>
    </source>
</evidence>
<dbReference type="InterPro" id="IPR019354">
    <property type="entry name" value="SMG8-like"/>
</dbReference>
<dbReference type="GO" id="GO:0000184">
    <property type="term" value="P:nuclear-transcribed mRNA catabolic process, nonsense-mediated decay"/>
    <property type="evidence" value="ECO:0007669"/>
    <property type="project" value="UniProtKB-UniRule"/>
</dbReference>
<comment type="similarity">
    <text evidence="1 4">Belongs to the SMG8 family.</text>
</comment>
<evidence type="ECO:0000256" key="2">
    <source>
        <dbReference type="ARBA" id="ARBA00023161"/>
    </source>
</evidence>
<evidence type="ECO:0000256" key="3">
    <source>
        <dbReference type="ARBA" id="ARBA00029509"/>
    </source>
</evidence>
<dbReference type="AlphaFoldDB" id="A0A915DM87"/>
<dbReference type="Proteomes" id="UP000887574">
    <property type="component" value="Unplaced"/>
</dbReference>
<name>A0A915DM87_9BILA</name>
<proteinExistence type="inferred from homology"/>
<organism evidence="5 6">
    <name type="scientific">Ditylenchus dipsaci</name>
    <dbReference type="NCBI Taxonomy" id="166011"/>
    <lineage>
        <taxon>Eukaryota</taxon>
        <taxon>Metazoa</taxon>
        <taxon>Ecdysozoa</taxon>
        <taxon>Nematoda</taxon>
        <taxon>Chromadorea</taxon>
        <taxon>Rhabditida</taxon>
        <taxon>Tylenchina</taxon>
        <taxon>Tylenchomorpha</taxon>
        <taxon>Sphaerularioidea</taxon>
        <taxon>Anguinidae</taxon>
        <taxon>Anguininae</taxon>
        <taxon>Ditylenchus</taxon>
    </lineage>
</organism>
<keyword evidence="5" id="KW-1185">Reference proteome</keyword>
<evidence type="ECO:0000256" key="1">
    <source>
        <dbReference type="ARBA" id="ARBA00006443"/>
    </source>
</evidence>
<keyword evidence="2 4" id="KW-0866">Nonsense-mediated mRNA decay</keyword>
<dbReference type="Pfam" id="PF10220">
    <property type="entry name" value="Smg8_Smg9"/>
    <property type="match status" value="1"/>
</dbReference>
<evidence type="ECO:0000256" key="4">
    <source>
        <dbReference type="RuleBase" id="RU367133"/>
    </source>
</evidence>
<protein>
    <recommendedName>
        <fullName evidence="3 4">Nonsense-mediated mRNA decay factor SMG8</fullName>
    </recommendedName>
</protein>
<sequence length="257" mass="29038">MAGVMLFPASPYKDTRITVVSVIGKETSNNLKSFTINQLLLDQNSAFGCGTWSLENGSPISVDAFFSPESSILYLLVNGINDARTQSYLFASGRFRDKSFFEKMAIVEMESIHLLHIVFILSHLVILIEQSCRFDTEWLRTLKAVKYLRIKAESIVKSTLADHCPGCPKIWMEEGRLAVPKMLFAFHRSPLRADLGAAKRNELLEKLEKSLEGQLVSLLKHHKIVDKHSPESALACLPQYQMNLPIFSPKRDKLLSR</sequence>
<accession>A0A915DM87</accession>
<dbReference type="PANTHER" id="PTHR13091">
    <property type="entry name" value="AMPLIFIED IN BREAST CANCER 2-RELATED"/>
    <property type="match status" value="1"/>
</dbReference>
<dbReference type="WBParaSite" id="jg21480">
    <property type="protein sequence ID" value="jg21480"/>
    <property type="gene ID" value="jg21480"/>
</dbReference>
<dbReference type="PANTHER" id="PTHR13091:SF0">
    <property type="entry name" value="NONSENSE-MEDIATED MRNA DECAY FACTOR SMG8"/>
    <property type="match status" value="1"/>
</dbReference>